<name>A0ACB8UW96_9EURO</name>
<evidence type="ECO:0000313" key="1">
    <source>
        <dbReference type="EMBL" id="KAI2386547.1"/>
    </source>
</evidence>
<gene>
    <name evidence="1" type="ORF">LOY88_003565</name>
</gene>
<comment type="caution">
    <text evidence="1">The sequence shown here is derived from an EMBL/GenBank/DDBJ whole genome shotgun (WGS) entry which is preliminary data.</text>
</comment>
<dbReference type="EMBL" id="JALBCA010000047">
    <property type="protein sequence ID" value="KAI2386547.1"/>
    <property type="molecule type" value="Genomic_DNA"/>
</dbReference>
<protein>
    <submittedName>
        <fullName evidence="1">Uncharacterized protein</fullName>
    </submittedName>
</protein>
<accession>A0ACB8UW96</accession>
<sequence length="426" mass="49173">MFRFSGLNRVHTLSSVLSQARLPHYRRISSRRSLEPQLPTSARYDLIDSSILLEEESIPNYRPQRFFPVEIGLIFNDRYRVVGKLGYGASSTVWLCWDLNSRDYVALKVYSNSPREYRELPIYQHIAKVQSKHPGRQCLRPVLDSFEAAGPHGRHFCLVHPPLGMSLYELKMRARGKVFTKDVLRPCIRQLLAAVDYLHKDAHIIHTDLQPNNLLMGLDDKSVLSQYEKAEVEHPVLRKVLSDRTIYPSRPLPFTFGPPLLCDLGEARLGDYEHQDDIMPDVYRVPEVLLGMKWGYKVDIWAVAMVVWDLFEPEYLFDARVTQGQYDDASHLAQMIAVLGPPPLDFLTRSNNYLQYWDVNGNWRGLAPIPDISLEGLEKRLTGNDKEAFLTFLRQMLCWKPEERPSAGEIIYDPWVLEDLFNSNDG</sequence>
<organism evidence="1">
    <name type="scientific">Ophidiomyces ophidiicola</name>
    <dbReference type="NCBI Taxonomy" id="1387563"/>
    <lineage>
        <taxon>Eukaryota</taxon>
        <taxon>Fungi</taxon>
        <taxon>Dikarya</taxon>
        <taxon>Ascomycota</taxon>
        <taxon>Pezizomycotina</taxon>
        <taxon>Eurotiomycetes</taxon>
        <taxon>Eurotiomycetidae</taxon>
        <taxon>Onygenales</taxon>
        <taxon>Onygenaceae</taxon>
        <taxon>Ophidiomyces</taxon>
    </lineage>
</organism>
<proteinExistence type="predicted"/>
<reference evidence="1" key="1">
    <citation type="journal article" date="2022" name="bioRxiv">
        <title>Population genetic analysis of Ophidiomyces ophidiicola, the causative agent of snake fungal disease, indicates recent introductions to the USA.</title>
        <authorList>
            <person name="Ladner J.T."/>
            <person name="Palmer J.M."/>
            <person name="Ettinger C.L."/>
            <person name="Stajich J.E."/>
            <person name="Farrell T.M."/>
            <person name="Glorioso B.M."/>
            <person name="Lawson B."/>
            <person name="Price S.J."/>
            <person name="Stengle A.G."/>
            <person name="Grear D.A."/>
            <person name="Lorch J.M."/>
        </authorList>
    </citation>
    <scope>NUCLEOTIDE SEQUENCE</scope>
    <source>
        <strain evidence="1">NWHC 24266-5</strain>
    </source>
</reference>